<dbReference type="RefSeq" id="WP_012376908.1">
    <property type="nucleotide sequence ID" value="NC_010571.1"/>
</dbReference>
<dbReference type="EMBL" id="CP001032">
    <property type="protein sequence ID" value="ACB77380.1"/>
    <property type="molecule type" value="Genomic_DNA"/>
</dbReference>
<organism evidence="1 2">
    <name type="scientific">Opitutus terrae (strain DSM 11246 / JCM 15787 / PB90-1)</name>
    <dbReference type="NCBI Taxonomy" id="452637"/>
    <lineage>
        <taxon>Bacteria</taxon>
        <taxon>Pseudomonadati</taxon>
        <taxon>Verrucomicrobiota</taxon>
        <taxon>Opitutia</taxon>
        <taxon>Opitutales</taxon>
        <taxon>Opitutaceae</taxon>
        <taxon>Opitutus</taxon>
    </lineage>
</organism>
<dbReference type="AlphaFoldDB" id="B2A044"/>
<dbReference type="eggNOG" id="ENOG50338FN">
    <property type="taxonomic scope" value="Bacteria"/>
</dbReference>
<dbReference type="HOGENOM" id="CLU_1146309_0_0_0"/>
<dbReference type="Proteomes" id="UP000007013">
    <property type="component" value="Chromosome"/>
</dbReference>
<sequence length="242" mass="26542">MRFALAFLLAGAIARADTLSDLKARLSSSADTTAVTATVSYVSSRLGQKSAEAPPRPATVVATDGPDGFQMCWARDVIRPAMQAGQKEDERRRGARAAMDGLKPTEIYDYLNIASSIMEVLNNAEVTEEKSDTWQGRPARRLALKLTLPLSEKDRKYIKEMSADATVWLDEEGWPLAAERRLHIKGRAMLVISFEQKESERFEFGRVAGRLVTLRHEKSSEGSGGGESGGRKTVATLEVAQL</sequence>
<reference evidence="1 2" key="1">
    <citation type="journal article" date="2011" name="J. Bacteriol.">
        <title>Genome sequence of the verrucomicrobium Opitutus terrae PB90-1, an abundant inhabitant of rice paddy soil ecosystems.</title>
        <authorList>
            <person name="van Passel M.W."/>
            <person name="Kant R."/>
            <person name="Palva A."/>
            <person name="Copeland A."/>
            <person name="Lucas S."/>
            <person name="Lapidus A."/>
            <person name="Glavina del Rio T."/>
            <person name="Pitluck S."/>
            <person name="Goltsman E."/>
            <person name="Clum A."/>
            <person name="Sun H."/>
            <person name="Schmutz J."/>
            <person name="Larimer F.W."/>
            <person name="Land M.L."/>
            <person name="Hauser L."/>
            <person name="Kyrpides N."/>
            <person name="Mikhailova N."/>
            <person name="Richardson P.P."/>
            <person name="Janssen P.H."/>
            <person name="de Vos W.M."/>
            <person name="Smidt H."/>
        </authorList>
    </citation>
    <scope>NUCLEOTIDE SEQUENCE [LARGE SCALE GENOMIC DNA]</scope>
    <source>
        <strain evidence="2">DSM 11246 / JCM 15787 / PB90-1</strain>
    </source>
</reference>
<dbReference type="KEGG" id="ote:Oter_4106"/>
<proteinExistence type="predicted"/>
<evidence type="ECO:0000313" key="2">
    <source>
        <dbReference type="Proteomes" id="UP000007013"/>
    </source>
</evidence>
<protein>
    <submittedName>
        <fullName evidence="1">Uncharacterized protein</fullName>
    </submittedName>
</protein>
<dbReference type="OrthoDB" id="5704176at2"/>
<name>B2A044_OPITP</name>
<evidence type="ECO:0000313" key="1">
    <source>
        <dbReference type="EMBL" id="ACB77380.1"/>
    </source>
</evidence>
<accession>B2A044</accession>
<gene>
    <name evidence="1" type="ordered locus">Oter_4106</name>
</gene>
<keyword evidence="2" id="KW-1185">Reference proteome</keyword>